<accession>A0A010RK02</accession>
<evidence type="ECO:0000313" key="2">
    <source>
        <dbReference type="EMBL" id="EXF80751.1"/>
    </source>
</evidence>
<comment type="caution">
    <text evidence="2">The sequence shown here is derived from an EMBL/GenBank/DDBJ whole genome shotgun (WGS) entry which is preliminary data.</text>
</comment>
<organism evidence="2 3">
    <name type="scientific">Colletotrichum fioriniae PJ7</name>
    <dbReference type="NCBI Taxonomy" id="1445577"/>
    <lineage>
        <taxon>Eukaryota</taxon>
        <taxon>Fungi</taxon>
        <taxon>Dikarya</taxon>
        <taxon>Ascomycota</taxon>
        <taxon>Pezizomycotina</taxon>
        <taxon>Sordariomycetes</taxon>
        <taxon>Hypocreomycetidae</taxon>
        <taxon>Glomerellales</taxon>
        <taxon>Glomerellaceae</taxon>
        <taxon>Colletotrichum</taxon>
        <taxon>Colletotrichum acutatum species complex</taxon>
    </lineage>
</organism>
<dbReference type="KEGG" id="cfj:CFIO01_01122"/>
<reference evidence="2 3" key="1">
    <citation type="submission" date="2014-02" db="EMBL/GenBank/DDBJ databases">
        <title>The genome sequence of Colletotrichum fioriniae PJ7.</title>
        <authorList>
            <person name="Baroncelli R."/>
            <person name="Thon M.R."/>
        </authorList>
    </citation>
    <scope>NUCLEOTIDE SEQUENCE [LARGE SCALE GENOMIC DNA]</scope>
    <source>
        <strain evidence="2 3">PJ7</strain>
    </source>
</reference>
<feature type="signal peptide" evidence="1">
    <location>
        <begin position="1"/>
        <end position="17"/>
    </location>
</feature>
<dbReference type="HOGENOM" id="CLU_2372653_0_0_1"/>
<evidence type="ECO:0000313" key="3">
    <source>
        <dbReference type="Proteomes" id="UP000020467"/>
    </source>
</evidence>
<keyword evidence="3" id="KW-1185">Reference proteome</keyword>
<dbReference type="OrthoDB" id="4811646at2759"/>
<protein>
    <submittedName>
        <fullName evidence="2">Uncharacterized protein</fullName>
    </submittedName>
</protein>
<dbReference type="AlphaFoldDB" id="A0A010RK02"/>
<gene>
    <name evidence="2" type="ORF">CFIO01_01122</name>
</gene>
<feature type="chain" id="PRO_5001456937" evidence="1">
    <location>
        <begin position="18"/>
        <end position="95"/>
    </location>
</feature>
<evidence type="ECO:0000256" key="1">
    <source>
        <dbReference type="SAM" id="SignalP"/>
    </source>
</evidence>
<name>A0A010RK02_9PEZI</name>
<keyword evidence="1" id="KW-0732">Signal</keyword>
<dbReference type="Proteomes" id="UP000020467">
    <property type="component" value="Unassembled WGS sequence"/>
</dbReference>
<dbReference type="EMBL" id="JARH01000415">
    <property type="protein sequence ID" value="EXF80751.1"/>
    <property type="molecule type" value="Genomic_DNA"/>
</dbReference>
<proteinExistence type="predicted"/>
<sequence length="95" mass="10637">MHFSKIALFFAPLMAMASPVTLETRQDNTCCYQTEDVNALVFVTKGQSSQTLDTLNWCYLQVDRDATDPDNCEKATRSYWAGYCPSDGTKVIPCP</sequence>
<dbReference type="eggNOG" id="ENOG502T28X">
    <property type="taxonomic scope" value="Eukaryota"/>
</dbReference>